<evidence type="ECO:0000256" key="1">
    <source>
        <dbReference type="SAM" id="MobiDB-lite"/>
    </source>
</evidence>
<evidence type="ECO:0000313" key="3">
    <source>
        <dbReference type="WBParaSite" id="PSAMB.scaffold229size63768.g3498.t1"/>
    </source>
</evidence>
<sequence length="106" mass="12032">MTVGRRRLVVVRTYKLGRPMQIGIFPHGVARIAINEWSRQDRGLVGRGDHLSSYDGDDDDDDDEKQQRWLRVPRLSKRRLVSRPAPRVNATNQRPTLSGALMPATG</sequence>
<organism evidence="2 3">
    <name type="scientific">Plectus sambesii</name>
    <dbReference type="NCBI Taxonomy" id="2011161"/>
    <lineage>
        <taxon>Eukaryota</taxon>
        <taxon>Metazoa</taxon>
        <taxon>Ecdysozoa</taxon>
        <taxon>Nematoda</taxon>
        <taxon>Chromadorea</taxon>
        <taxon>Plectida</taxon>
        <taxon>Plectina</taxon>
        <taxon>Plectoidea</taxon>
        <taxon>Plectidae</taxon>
        <taxon>Plectus</taxon>
    </lineage>
</organism>
<proteinExistence type="predicted"/>
<reference evidence="3" key="1">
    <citation type="submission" date="2022-11" db="UniProtKB">
        <authorList>
            <consortium name="WormBaseParasite"/>
        </authorList>
    </citation>
    <scope>IDENTIFICATION</scope>
</reference>
<feature type="region of interest" description="Disordered" evidence="1">
    <location>
        <begin position="44"/>
        <end position="106"/>
    </location>
</feature>
<dbReference type="Proteomes" id="UP000887566">
    <property type="component" value="Unplaced"/>
</dbReference>
<keyword evidence="2" id="KW-1185">Reference proteome</keyword>
<feature type="compositionally biased region" description="Acidic residues" evidence="1">
    <location>
        <begin position="55"/>
        <end position="64"/>
    </location>
</feature>
<dbReference type="WBParaSite" id="PSAMB.scaffold229size63768.g3498.t1">
    <property type="protein sequence ID" value="PSAMB.scaffold229size63768.g3498.t1"/>
    <property type="gene ID" value="PSAMB.scaffold229size63768.g3498"/>
</dbReference>
<evidence type="ECO:0000313" key="2">
    <source>
        <dbReference type="Proteomes" id="UP000887566"/>
    </source>
</evidence>
<dbReference type="AlphaFoldDB" id="A0A914VPV7"/>
<name>A0A914VPV7_9BILA</name>
<accession>A0A914VPV7</accession>
<protein>
    <submittedName>
        <fullName evidence="3">Uncharacterized protein</fullName>
    </submittedName>
</protein>